<reference evidence="2" key="1">
    <citation type="journal article" date="2019" name="Nat. Plants">
        <title>Genome sequencing of Musa balbisiana reveals subgenome evolution and function divergence in polyploid bananas.</title>
        <authorList>
            <person name="Yao X."/>
        </authorList>
    </citation>
    <scope>NUCLEOTIDE SEQUENCE [LARGE SCALE GENOMIC DNA]</scope>
    <source>
        <strain evidence="2">DH-PKW</strain>
        <tissue evidence="2">Leaves</tissue>
    </source>
</reference>
<evidence type="ECO:0000256" key="1">
    <source>
        <dbReference type="SAM" id="MobiDB-lite"/>
    </source>
</evidence>
<dbReference type="AlphaFoldDB" id="A0A4S8J7Y3"/>
<accession>A0A4S8J7Y3</accession>
<dbReference type="EMBL" id="PYDT01000006">
    <property type="protein sequence ID" value="THU57690.1"/>
    <property type="molecule type" value="Genomic_DNA"/>
</dbReference>
<comment type="caution">
    <text evidence="2">The sequence shown here is derived from an EMBL/GenBank/DDBJ whole genome shotgun (WGS) entry which is preliminary data.</text>
</comment>
<proteinExistence type="predicted"/>
<dbReference type="Proteomes" id="UP000317650">
    <property type="component" value="Chromosome 3"/>
</dbReference>
<evidence type="ECO:0000313" key="2">
    <source>
        <dbReference type="EMBL" id="THU57690.1"/>
    </source>
</evidence>
<protein>
    <submittedName>
        <fullName evidence="2">Uncharacterized protein</fullName>
    </submittedName>
</protein>
<organism evidence="2 3">
    <name type="scientific">Musa balbisiana</name>
    <name type="common">Banana</name>
    <dbReference type="NCBI Taxonomy" id="52838"/>
    <lineage>
        <taxon>Eukaryota</taxon>
        <taxon>Viridiplantae</taxon>
        <taxon>Streptophyta</taxon>
        <taxon>Embryophyta</taxon>
        <taxon>Tracheophyta</taxon>
        <taxon>Spermatophyta</taxon>
        <taxon>Magnoliopsida</taxon>
        <taxon>Liliopsida</taxon>
        <taxon>Zingiberales</taxon>
        <taxon>Musaceae</taxon>
        <taxon>Musa</taxon>
    </lineage>
</organism>
<name>A0A4S8J7Y3_MUSBA</name>
<evidence type="ECO:0000313" key="3">
    <source>
        <dbReference type="Proteomes" id="UP000317650"/>
    </source>
</evidence>
<sequence length="109" mass="12167">MVTEQGVKKSCALEADEMASSEKVPPMHDKKEKHCFQRKTTSEQADGMPSLSRFTCSFKCMEFGAFTDLMSRLYLLAVGSLCCLPARLGTRLYVQRGGMHMRMAGSFSQ</sequence>
<feature type="compositionally biased region" description="Basic and acidic residues" evidence="1">
    <location>
        <begin position="25"/>
        <end position="35"/>
    </location>
</feature>
<keyword evidence="3" id="KW-1185">Reference proteome</keyword>
<feature type="region of interest" description="Disordered" evidence="1">
    <location>
        <begin position="18"/>
        <end position="42"/>
    </location>
</feature>
<gene>
    <name evidence="2" type="ORF">C4D60_Mb03t06160</name>
</gene>